<evidence type="ECO:0000256" key="5">
    <source>
        <dbReference type="ARBA" id="ARBA00022825"/>
    </source>
</evidence>
<dbReference type="InterPro" id="IPR015500">
    <property type="entry name" value="Peptidase_S8_subtilisin-rel"/>
</dbReference>
<dbReference type="AlphaFoldDB" id="A0A9P7H133"/>
<name>A0A9P7H133_9HYPO</name>
<dbReference type="InterPro" id="IPR023828">
    <property type="entry name" value="Peptidase_S8_Ser-AS"/>
</dbReference>
<evidence type="ECO:0000256" key="2">
    <source>
        <dbReference type="ARBA" id="ARBA00022670"/>
    </source>
</evidence>
<dbReference type="PRINTS" id="PR00723">
    <property type="entry name" value="SUBTILISIN"/>
</dbReference>
<dbReference type="Pfam" id="PF00082">
    <property type="entry name" value="Peptidase_S8"/>
    <property type="match status" value="1"/>
</dbReference>
<dbReference type="PROSITE" id="PS00136">
    <property type="entry name" value="SUBTILASE_ASP"/>
    <property type="match status" value="1"/>
</dbReference>
<dbReference type="EMBL" id="JAGPUO010000015">
    <property type="protein sequence ID" value="KAG5658023.1"/>
    <property type="molecule type" value="Genomic_DNA"/>
</dbReference>
<dbReference type="Pfam" id="PF05922">
    <property type="entry name" value="Inhibitor_I9"/>
    <property type="match status" value="1"/>
</dbReference>
<proteinExistence type="inferred from homology"/>
<dbReference type="GO" id="GO:0006508">
    <property type="term" value="P:proteolysis"/>
    <property type="evidence" value="ECO:0007669"/>
    <property type="project" value="UniProtKB-KW"/>
</dbReference>
<dbReference type="InterPro" id="IPR037045">
    <property type="entry name" value="S8pro/Inhibitor_I9_sf"/>
</dbReference>
<dbReference type="InterPro" id="IPR010259">
    <property type="entry name" value="S8pro/Inhibitor_I9"/>
</dbReference>
<evidence type="ECO:0000313" key="11">
    <source>
        <dbReference type="EMBL" id="KAG5658023.1"/>
    </source>
</evidence>
<feature type="signal peptide" evidence="8">
    <location>
        <begin position="1"/>
        <end position="18"/>
    </location>
</feature>
<feature type="domain" description="Inhibitor I9" evidence="10">
    <location>
        <begin position="29"/>
        <end position="105"/>
    </location>
</feature>
<evidence type="ECO:0000313" key="12">
    <source>
        <dbReference type="Proteomes" id="UP000782241"/>
    </source>
</evidence>
<evidence type="ECO:0000256" key="7">
    <source>
        <dbReference type="RuleBase" id="RU003355"/>
    </source>
</evidence>
<dbReference type="PROSITE" id="PS51892">
    <property type="entry name" value="SUBTILASE"/>
    <property type="match status" value="1"/>
</dbReference>
<feature type="active site" description="Charge relay system" evidence="6">
    <location>
        <position position="339"/>
    </location>
</feature>
<evidence type="ECO:0000256" key="3">
    <source>
        <dbReference type="ARBA" id="ARBA00022729"/>
    </source>
</evidence>
<dbReference type="InterPro" id="IPR000209">
    <property type="entry name" value="Peptidase_S8/S53_dom"/>
</dbReference>
<dbReference type="PROSITE" id="PS00137">
    <property type="entry name" value="SUBTILASE_HIS"/>
    <property type="match status" value="1"/>
</dbReference>
<sequence>MYSFKLLLALLPAAVVVAQSDDGDIVPGNYIVTMRQQIDDGKLEQHLEWVDDLHLGSLFRRGEDGVDKVWNDTFKGYCGEFDRDTIKRINASDDVLTVEPVRVVNLFQSITTQRPSTWGLGSISHRTPNWKEYPFDASAGLGMYAYLIDTGVNTNHTDFQGRAVLGYNAMTGSPFIDVDGHGTHCAGTIAGKQYGVAKRATVVAVKVFHGGSTTTAIVLDGFNWAVTNITNTPGRSEQSVISMSLGGAKSDAFNLAVDSAYRSGVLTVVAAGNDNKDARDYSPASAPNAITVGAIGIDNKRASFSNFGPVVDVFAPGVDITSTWIGSSNSATRTISGTSMACPHIAGLSLYLKAKEGLTTPKRVTDRIKELATKNVVQNPGSGSPNLLAFNGVSGSKKIYYV</sequence>
<evidence type="ECO:0000259" key="9">
    <source>
        <dbReference type="Pfam" id="PF00082"/>
    </source>
</evidence>
<feature type="chain" id="PRO_5040129512" description="Alkaline proteinase" evidence="8">
    <location>
        <begin position="19"/>
        <end position="402"/>
    </location>
</feature>
<dbReference type="PROSITE" id="PS00138">
    <property type="entry name" value="SUBTILASE_SER"/>
    <property type="match status" value="1"/>
</dbReference>
<evidence type="ECO:0000256" key="8">
    <source>
        <dbReference type="SAM" id="SignalP"/>
    </source>
</evidence>
<dbReference type="PANTHER" id="PTHR43806:SF58">
    <property type="entry name" value="ALKALINE PROTEASE 1-RELATED"/>
    <property type="match status" value="1"/>
</dbReference>
<keyword evidence="4 6" id="KW-0378">Hydrolase</keyword>
<dbReference type="GO" id="GO:0005576">
    <property type="term" value="C:extracellular region"/>
    <property type="evidence" value="ECO:0007669"/>
    <property type="project" value="UniProtKB-ARBA"/>
</dbReference>
<keyword evidence="2 6" id="KW-0645">Protease</keyword>
<feature type="active site" description="Charge relay system" evidence="6">
    <location>
        <position position="149"/>
    </location>
</feature>
<keyword evidence="12" id="KW-1185">Reference proteome</keyword>
<feature type="domain" description="Peptidase S8/S53" evidence="9">
    <location>
        <begin position="147"/>
        <end position="375"/>
    </location>
</feature>
<evidence type="ECO:0000256" key="1">
    <source>
        <dbReference type="ARBA" id="ARBA00011073"/>
    </source>
</evidence>
<evidence type="ECO:0000256" key="4">
    <source>
        <dbReference type="ARBA" id="ARBA00022801"/>
    </source>
</evidence>
<dbReference type="InterPro" id="IPR036852">
    <property type="entry name" value="Peptidase_S8/S53_dom_sf"/>
</dbReference>
<protein>
    <recommendedName>
        <fullName evidence="13">Alkaline proteinase</fullName>
    </recommendedName>
</protein>
<dbReference type="InterPro" id="IPR023827">
    <property type="entry name" value="Peptidase_S8_Asp-AS"/>
</dbReference>
<keyword evidence="5 6" id="KW-0720">Serine protease</keyword>
<dbReference type="FunFam" id="3.40.50.200:FF:000014">
    <property type="entry name" value="Proteinase K"/>
    <property type="match status" value="1"/>
</dbReference>
<dbReference type="Gene3D" id="3.40.50.200">
    <property type="entry name" value="Peptidase S8/S53 domain"/>
    <property type="match status" value="1"/>
</dbReference>
<dbReference type="GO" id="GO:0004252">
    <property type="term" value="F:serine-type endopeptidase activity"/>
    <property type="evidence" value="ECO:0007669"/>
    <property type="project" value="UniProtKB-UniRule"/>
</dbReference>
<dbReference type="Gene3D" id="3.30.70.80">
    <property type="entry name" value="Peptidase S8 propeptide/proteinase inhibitor I9"/>
    <property type="match status" value="1"/>
</dbReference>
<evidence type="ECO:0000256" key="6">
    <source>
        <dbReference type="PROSITE-ProRule" id="PRU01240"/>
    </source>
</evidence>
<organism evidence="11 12">
    <name type="scientific">Fusarium avenaceum</name>
    <dbReference type="NCBI Taxonomy" id="40199"/>
    <lineage>
        <taxon>Eukaryota</taxon>
        <taxon>Fungi</taxon>
        <taxon>Dikarya</taxon>
        <taxon>Ascomycota</taxon>
        <taxon>Pezizomycotina</taxon>
        <taxon>Sordariomycetes</taxon>
        <taxon>Hypocreomycetidae</taxon>
        <taxon>Hypocreales</taxon>
        <taxon>Nectriaceae</taxon>
        <taxon>Fusarium</taxon>
        <taxon>Fusarium tricinctum species complex</taxon>
    </lineage>
</organism>
<dbReference type="InterPro" id="IPR050131">
    <property type="entry name" value="Peptidase_S8_subtilisin-like"/>
</dbReference>
<dbReference type="PANTHER" id="PTHR43806">
    <property type="entry name" value="PEPTIDASE S8"/>
    <property type="match status" value="1"/>
</dbReference>
<accession>A0A9P7H133</accession>
<evidence type="ECO:0008006" key="13">
    <source>
        <dbReference type="Google" id="ProtNLM"/>
    </source>
</evidence>
<reference evidence="11" key="1">
    <citation type="submission" date="2021-04" db="EMBL/GenBank/DDBJ databases">
        <title>Draft genome of Fusarium avenaceum strain F156N33, isolated from an atmospheric sample in Virginia.</title>
        <authorList>
            <person name="Yang S."/>
            <person name="Vinatzer B.A."/>
            <person name="Coleman J."/>
        </authorList>
    </citation>
    <scope>NUCLEOTIDE SEQUENCE</scope>
    <source>
        <strain evidence="11">F156N33</strain>
    </source>
</reference>
<keyword evidence="3 8" id="KW-0732">Signal</keyword>
<dbReference type="SUPFAM" id="SSF52743">
    <property type="entry name" value="Subtilisin-like"/>
    <property type="match status" value="1"/>
</dbReference>
<comment type="similarity">
    <text evidence="1 6 7">Belongs to the peptidase S8 family.</text>
</comment>
<dbReference type="SUPFAM" id="SSF54897">
    <property type="entry name" value="Protease propeptides/inhibitors"/>
    <property type="match status" value="1"/>
</dbReference>
<dbReference type="CDD" id="cd04077">
    <property type="entry name" value="Peptidases_S8_PCSK9_ProteinaseK_like"/>
    <property type="match status" value="1"/>
</dbReference>
<evidence type="ECO:0000259" key="10">
    <source>
        <dbReference type="Pfam" id="PF05922"/>
    </source>
</evidence>
<gene>
    <name evidence="11" type="ORF">KAF25_006974</name>
</gene>
<dbReference type="InterPro" id="IPR034193">
    <property type="entry name" value="PCSK9_ProteinaseK-like"/>
</dbReference>
<dbReference type="Proteomes" id="UP000782241">
    <property type="component" value="Unassembled WGS sequence"/>
</dbReference>
<dbReference type="InterPro" id="IPR022398">
    <property type="entry name" value="Peptidase_S8_His-AS"/>
</dbReference>
<feature type="active site" description="Charge relay system" evidence="6">
    <location>
        <position position="181"/>
    </location>
</feature>
<comment type="caution">
    <text evidence="11">The sequence shown here is derived from an EMBL/GenBank/DDBJ whole genome shotgun (WGS) entry which is preliminary data.</text>
</comment>